<evidence type="ECO:0000313" key="3">
    <source>
        <dbReference type="Proteomes" id="UP001553031"/>
    </source>
</evidence>
<evidence type="ECO:0000313" key="2">
    <source>
        <dbReference type="EMBL" id="MEV8158805.1"/>
    </source>
</evidence>
<proteinExistence type="predicted"/>
<keyword evidence="3" id="KW-1185">Reference proteome</keyword>
<dbReference type="RefSeq" id="WP_363785627.1">
    <property type="nucleotide sequence ID" value="NZ_JBFBLL010000009.1"/>
</dbReference>
<comment type="caution">
    <text evidence="2">The sequence shown here is derived from an EMBL/GenBank/DDBJ whole genome shotgun (WGS) entry which is preliminary data.</text>
</comment>
<gene>
    <name evidence="2" type="ORF">AB0O96_11490</name>
</gene>
<dbReference type="InterPro" id="IPR041578">
    <property type="entry name" value="PIN_8"/>
</dbReference>
<feature type="domain" description="PIN like" evidence="1">
    <location>
        <begin position="183"/>
        <end position="245"/>
    </location>
</feature>
<reference evidence="2 3" key="1">
    <citation type="submission" date="2024-06" db="EMBL/GenBank/DDBJ databases">
        <title>The Natural Products Discovery Center: Release of the First 8490 Sequenced Strains for Exploring Actinobacteria Biosynthetic Diversity.</title>
        <authorList>
            <person name="Kalkreuter E."/>
            <person name="Kautsar S.A."/>
            <person name="Yang D."/>
            <person name="Bader C.D."/>
            <person name="Teijaro C.N."/>
            <person name="Fluegel L."/>
            <person name="Davis C.M."/>
            <person name="Simpson J.R."/>
            <person name="Lauterbach L."/>
            <person name="Steele A.D."/>
            <person name="Gui C."/>
            <person name="Meng S."/>
            <person name="Li G."/>
            <person name="Viehrig K."/>
            <person name="Ye F."/>
            <person name="Su P."/>
            <person name="Kiefer A.F."/>
            <person name="Nichols A."/>
            <person name="Cepeda A.J."/>
            <person name="Yan W."/>
            <person name="Fan B."/>
            <person name="Jiang Y."/>
            <person name="Adhikari A."/>
            <person name="Zheng C.-J."/>
            <person name="Schuster L."/>
            <person name="Cowan T.M."/>
            <person name="Smanski M.J."/>
            <person name="Chevrette M.G."/>
            <person name="De Carvalho L.P.S."/>
            <person name="Shen B."/>
        </authorList>
    </citation>
    <scope>NUCLEOTIDE SEQUENCE [LARGE SCALE GENOMIC DNA]</scope>
    <source>
        <strain evidence="2 3">NPDC079179</strain>
    </source>
</reference>
<dbReference type="Pfam" id="PF18476">
    <property type="entry name" value="PIN_8"/>
    <property type="match status" value="1"/>
</dbReference>
<evidence type="ECO:0000259" key="1">
    <source>
        <dbReference type="Pfam" id="PF18476"/>
    </source>
</evidence>
<dbReference type="EMBL" id="JBFBLL010000009">
    <property type="protein sequence ID" value="MEV8158805.1"/>
    <property type="molecule type" value="Genomic_DNA"/>
</dbReference>
<dbReference type="Proteomes" id="UP001553031">
    <property type="component" value="Unassembled WGS sequence"/>
</dbReference>
<sequence length="281" mass="31623">MRELTWHQFSHSKFEDENLQTVWSVLNRSTITGLLEELYNGLRPEDRRPKLSSDKKLALGFDTNAIFRLGLTPQGPDAIDYLSNQHEGPVIVPSQAIQELWNNFLDGVQPKTKSIAKKLDDLESEMEGIGQELGQLGKSAKTAVQELVESHGDWTDPSSLSIFDGTLSALIDVATVSHVPREDFYNLALVRKATKTPPGFKDNSHNFGDYFIWADFLYGLAKADLKDVDAVVFVTNDQKKDWSQNKVPHPVLVAEARSVSGKEFRLWTLEEFRAYVKSIVS</sequence>
<protein>
    <submittedName>
        <fullName evidence="2">PIN domain-containing protein</fullName>
    </submittedName>
</protein>
<accession>A0ABV3KEL3</accession>
<organism evidence="2 3">
    <name type="scientific">Kocuria salsicia</name>
    <dbReference type="NCBI Taxonomy" id="664639"/>
    <lineage>
        <taxon>Bacteria</taxon>
        <taxon>Bacillati</taxon>
        <taxon>Actinomycetota</taxon>
        <taxon>Actinomycetes</taxon>
        <taxon>Micrococcales</taxon>
        <taxon>Micrococcaceae</taxon>
        <taxon>Kocuria</taxon>
    </lineage>
</organism>
<name>A0ABV3KEL3_9MICC</name>